<dbReference type="Proteomes" id="UP000518206">
    <property type="component" value="Unassembled WGS sequence"/>
</dbReference>
<dbReference type="AlphaFoldDB" id="A0A7W4UGI4"/>
<evidence type="ECO:0000313" key="1">
    <source>
        <dbReference type="EMBL" id="MBB2923761.1"/>
    </source>
</evidence>
<accession>A0A7W4UGI4</accession>
<sequence>MTLVTQDEFVPFEGEKYAMRTFRLHSLPWPTDALEAVGSADVRLRVTLSYFVEPSPSRRGWRQRYSYASHGLRFEIKNPTETPDEFIRRVGRAAADDEAGGAPTSSGSERWLVGSGQRNVGSLHQDIWEGSGQELAASGYVAVYPVGGWWKRNLRRDRLDLPVRYSLLISLATPIQGVDLYTPIATELRVPIVNEVVVT</sequence>
<comment type="caution">
    <text evidence="1">The sequence shown here is derived from an EMBL/GenBank/DDBJ whole genome shotgun (WGS) entry which is preliminary data.</text>
</comment>
<protein>
    <submittedName>
        <fullName evidence="1">Uncharacterized protein</fullName>
    </submittedName>
</protein>
<evidence type="ECO:0000313" key="2">
    <source>
        <dbReference type="Proteomes" id="UP000518206"/>
    </source>
</evidence>
<dbReference type="RefSeq" id="WP_260176348.1">
    <property type="nucleotide sequence ID" value="NZ_JACHVX010000003.1"/>
</dbReference>
<proteinExistence type="predicted"/>
<name>A0A7W4UGI4_9CELL</name>
<reference evidence="1 2" key="1">
    <citation type="submission" date="2020-08" db="EMBL/GenBank/DDBJ databases">
        <title>The Agave Microbiome: Exploring the role of microbial communities in plant adaptations to desert environments.</title>
        <authorList>
            <person name="Partida-Martinez L.P."/>
        </authorList>
    </citation>
    <scope>NUCLEOTIDE SEQUENCE [LARGE SCALE GENOMIC DNA]</scope>
    <source>
        <strain evidence="1 2">RAS26</strain>
    </source>
</reference>
<organism evidence="1 2">
    <name type="scientific">Cellulomonas cellasea</name>
    <dbReference type="NCBI Taxonomy" id="43670"/>
    <lineage>
        <taxon>Bacteria</taxon>
        <taxon>Bacillati</taxon>
        <taxon>Actinomycetota</taxon>
        <taxon>Actinomycetes</taxon>
        <taxon>Micrococcales</taxon>
        <taxon>Cellulomonadaceae</taxon>
        <taxon>Cellulomonas</taxon>
    </lineage>
</organism>
<dbReference type="EMBL" id="JACHVX010000003">
    <property type="protein sequence ID" value="MBB2923761.1"/>
    <property type="molecule type" value="Genomic_DNA"/>
</dbReference>
<gene>
    <name evidence="1" type="ORF">FHR80_002686</name>
</gene>
<reference evidence="1 2" key="2">
    <citation type="submission" date="2020-08" db="EMBL/GenBank/DDBJ databases">
        <authorList>
            <person name="Partida-Martinez L."/>
            <person name="Huntemann M."/>
            <person name="Clum A."/>
            <person name="Wang J."/>
            <person name="Palaniappan K."/>
            <person name="Ritter S."/>
            <person name="Chen I.-M."/>
            <person name="Stamatis D."/>
            <person name="Reddy T."/>
            <person name="O'Malley R."/>
            <person name="Daum C."/>
            <person name="Shapiro N."/>
            <person name="Ivanova N."/>
            <person name="Kyrpides N."/>
            <person name="Woyke T."/>
        </authorList>
    </citation>
    <scope>NUCLEOTIDE SEQUENCE [LARGE SCALE GENOMIC DNA]</scope>
    <source>
        <strain evidence="1 2">RAS26</strain>
    </source>
</reference>